<proteinExistence type="predicted"/>
<dbReference type="Proteomes" id="UP000236755">
    <property type="component" value="Unassembled WGS sequence"/>
</dbReference>
<keyword evidence="3" id="KW-1185">Reference proteome</keyword>
<dbReference type="EMBL" id="FNQT01000004">
    <property type="protein sequence ID" value="SEA26670.1"/>
    <property type="molecule type" value="Genomic_DNA"/>
</dbReference>
<reference evidence="2 3" key="1">
    <citation type="submission" date="2016-10" db="EMBL/GenBank/DDBJ databases">
        <authorList>
            <person name="de Groot N.N."/>
        </authorList>
    </citation>
    <scope>NUCLEOTIDE SEQUENCE [LARGE SCALE GENOMIC DNA]</scope>
    <source>
        <strain evidence="2 3">CGMCC 1.8712</strain>
    </source>
</reference>
<evidence type="ECO:0000313" key="1">
    <source>
        <dbReference type="EMBL" id="SEA26670.1"/>
    </source>
</evidence>
<dbReference type="AlphaFoldDB" id="A0A1H3ZZ95"/>
<accession>A0A1H3ZZ95</accession>
<gene>
    <name evidence="1" type="ORF">SAMN04488065_2440</name>
    <name evidence="2" type="ORF">SAMN04488065_2534</name>
</gene>
<protein>
    <submittedName>
        <fullName evidence="2">Uncharacterized protein</fullName>
    </submittedName>
</protein>
<name>A0A1H3ZZ95_9EURY</name>
<dbReference type="EMBL" id="FNQT01000004">
    <property type="protein sequence ID" value="SEA28602.1"/>
    <property type="molecule type" value="Genomic_DNA"/>
</dbReference>
<evidence type="ECO:0000313" key="2">
    <source>
        <dbReference type="EMBL" id="SEA28602.1"/>
    </source>
</evidence>
<sequence length="49" mass="5782">MDSRYKAEAQLLYDVVDWFAEKYNSGNQMLVTYKTATMISRFFEALGYD</sequence>
<evidence type="ECO:0000313" key="3">
    <source>
        <dbReference type="Proteomes" id="UP000236755"/>
    </source>
</evidence>
<organism evidence="2 3">
    <name type="scientific">Haloplanus vescus</name>
    <dbReference type="NCBI Taxonomy" id="555874"/>
    <lineage>
        <taxon>Archaea</taxon>
        <taxon>Methanobacteriati</taxon>
        <taxon>Methanobacteriota</taxon>
        <taxon>Stenosarchaea group</taxon>
        <taxon>Halobacteria</taxon>
        <taxon>Halobacteriales</taxon>
        <taxon>Haloferacaceae</taxon>
        <taxon>Haloplanus</taxon>
    </lineage>
</organism>